<gene>
    <name evidence="1" type="ORF">ACPOL_6979</name>
</gene>
<evidence type="ECO:0000313" key="2">
    <source>
        <dbReference type="Proteomes" id="UP000253606"/>
    </source>
</evidence>
<accession>A0A2Z5GAF3</accession>
<evidence type="ECO:0000313" key="1">
    <source>
        <dbReference type="EMBL" id="AXC16183.1"/>
    </source>
</evidence>
<dbReference type="AlphaFoldDB" id="A0A2Z5GAF3"/>
<dbReference type="OrthoDB" id="9800877at2"/>
<dbReference type="KEGG" id="abas:ACPOL_6979"/>
<keyword evidence="2" id="KW-1185">Reference proteome</keyword>
<reference evidence="1 2" key="1">
    <citation type="journal article" date="2018" name="Front. Microbiol.">
        <title>Hydrolytic Capabilities as a Key to Environmental Success: Chitinolytic and Cellulolytic Acidobacteria From Acidic Sub-arctic Soils and Boreal Peatlands.</title>
        <authorList>
            <person name="Belova S.E."/>
            <person name="Ravin N.V."/>
            <person name="Pankratov T.A."/>
            <person name="Rakitin A.L."/>
            <person name="Ivanova A.A."/>
            <person name="Beletsky A.V."/>
            <person name="Mardanov A.V."/>
            <person name="Sinninghe Damste J.S."/>
            <person name="Dedysh S.N."/>
        </authorList>
    </citation>
    <scope>NUCLEOTIDE SEQUENCE [LARGE SCALE GENOMIC DNA]</scope>
    <source>
        <strain evidence="1 2">SBC82</strain>
        <plasmid evidence="2">pacpol4</plasmid>
    </source>
</reference>
<organism evidence="1 2">
    <name type="scientific">Acidisarcina polymorpha</name>
    <dbReference type="NCBI Taxonomy" id="2211140"/>
    <lineage>
        <taxon>Bacteria</taxon>
        <taxon>Pseudomonadati</taxon>
        <taxon>Acidobacteriota</taxon>
        <taxon>Terriglobia</taxon>
        <taxon>Terriglobales</taxon>
        <taxon>Acidobacteriaceae</taxon>
        <taxon>Acidisarcina</taxon>
    </lineage>
</organism>
<dbReference type="Proteomes" id="UP000253606">
    <property type="component" value="Plasmid pACPOL4"/>
</dbReference>
<geneLocation type="plasmid" evidence="2">
    <name>pacpol4</name>
</geneLocation>
<dbReference type="EMBL" id="CP030843">
    <property type="protein sequence ID" value="AXC16183.1"/>
    <property type="molecule type" value="Genomic_DNA"/>
</dbReference>
<name>A0A2Z5GAF3_9BACT</name>
<protein>
    <submittedName>
        <fullName evidence="1">Uncharacterized protein</fullName>
    </submittedName>
</protein>
<keyword evidence="1" id="KW-0614">Plasmid</keyword>
<sequence>MAQVACEFAVNANQVFAWRRAYQQGLLEDRGNSGVKLLPAQIANDAVDEASPKIEASPLQVPFTWSFPATHC</sequence>
<proteinExistence type="predicted"/>